<keyword evidence="4" id="KW-1185">Reference proteome</keyword>
<dbReference type="Gene3D" id="1.20.1280.80">
    <property type="match status" value="1"/>
</dbReference>
<reference evidence="3 4" key="1">
    <citation type="submission" date="2016-02" db="EMBL/GenBank/DDBJ databases">
        <title>Species-wide whole genome sequencing reveals diversity, host range in Lonsdalea quercina.</title>
        <authorList>
            <person name="Li Y."/>
        </authorList>
    </citation>
    <scope>NUCLEOTIDE SEQUENCE [LARGE SCALE GENOMIC DNA]</scope>
    <source>
        <strain evidence="3 4">LMG 26265</strain>
    </source>
</reference>
<evidence type="ECO:0000313" key="4">
    <source>
        <dbReference type="Proteomes" id="UP000194040"/>
    </source>
</evidence>
<dbReference type="Pfam" id="PF07201">
    <property type="entry name" value="HrpJ"/>
    <property type="match status" value="1"/>
</dbReference>
<accession>A0ABX3XH40</accession>
<feature type="region of interest" description="Disordered" evidence="1">
    <location>
        <begin position="1"/>
        <end position="24"/>
    </location>
</feature>
<proteinExistence type="predicted"/>
<evidence type="ECO:0000313" key="3">
    <source>
        <dbReference type="EMBL" id="OSN10902.1"/>
    </source>
</evidence>
<evidence type="ECO:0000259" key="2">
    <source>
        <dbReference type="Pfam" id="PF07201"/>
    </source>
</evidence>
<dbReference type="InterPro" id="IPR038347">
    <property type="entry name" value="TyeA_sf"/>
</dbReference>
<name>A0ABX3XH40_9GAMM</name>
<organism evidence="3 4">
    <name type="scientific">Lonsdalea iberica</name>
    <dbReference type="NCBI Taxonomy" id="1082703"/>
    <lineage>
        <taxon>Bacteria</taxon>
        <taxon>Pseudomonadati</taxon>
        <taxon>Pseudomonadota</taxon>
        <taxon>Gammaproteobacteria</taxon>
        <taxon>Enterobacterales</taxon>
        <taxon>Pectobacteriaceae</taxon>
        <taxon>Lonsdalea</taxon>
    </lineage>
</organism>
<gene>
    <name evidence="3" type="ORF">AU512_05790</name>
</gene>
<dbReference type="InterPro" id="IPR013351">
    <property type="entry name" value="T3SS_TyeA-rel"/>
</dbReference>
<comment type="caution">
    <text evidence="3">The sequence shown here is derived from an EMBL/GenBank/DDBJ whole genome shotgun (WGS) entry which is preliminary data.</text>
</comment>
<dbReference type="EMBL" id="LUTQ01000012">
    <property type="protein sequence ID" value="OSN10902.1"/>
    <property type="molecule type" value="Genomic_DNA"/>
</dbReference>
<dbReference type="NCBIfam" id="TIGR02511">
    <property type="entry name" value="type_III_tyeA"/>
    <property type="match status" value="1"/>
</dbReference>
<feature type="domain" description="Hypersensitivity response secretion-like HrpJ" evidence="2">
    <location>
        <begin position="72"/>
        <end position="189"/>
    </location>
</feature>
<dbReference type="SUPFAM" id="SSF140591">
    <property type="entry name" value="Type III secretion system domain"/>
    <property type="match status" value="1"/>
</dbReference>
<sequence length="324" mass="37110">MRVSDSPAVMNETRDQHLSQASHENVTSPMELALLELQETAGSALSETLQDMGMVLGGRLRDFRPTDTEERQLLRQQALLKMVERMQQQEGGLNVQLTQQENSSSLGQQLLSIAALLVTEALDRKKRKKLSDHLSELMEQEGWEIALFGMLELGHVDKGALAQMNRLFQQAMDEDNVSLSDWFQRVMEWPDRRQRIRVLLRAMAFELSACVIGEQQARLAAVLVRLRRLLLFLGLEKECQHTETACQLSKDTLLPLLIDATNESWLFAEWLEERITPLVDSPHLYQRLLQHLDALFSHMPDRCFNDEDQRDQILTVLRGLKQGG</sequence>
<evidence type="ECO:0000256" key="1">
    <source>
        <dbReference type="SAM" id="MobiDB-lite"/>
    </source>
</evidence>
<protein>
    <submittedName>
        <fullName evidence="3">SepL/TyeA/HrpJ family type III secretion system gatekeeper</fullName>
    </submittedName>
</protein>
<dbReference type="RefSeq" id="WP_094100562.1">
    <property type="nucleotide sequence ID" value="NZ_LUTQ01000012.1"/>
</dbReference>
<dbReference type="Proteomes" id="UP000194040">
    <property type="component" value="Unassembled WGS sequence"/>
</dbReference>
<dbReference type="InterPro" id="IPR010812">
    <property type="entry name" value="HrpJ-like"/>
</dbReference>